<dbReference type="EMBL" id="GL377705">
    <property type="protein sequence ID" value="EFJ06230.1"/>
    <property type="molecule type" value="Genomic_DNA"/>
</dbReference>
<dbReference type="GO" id="GO:0005852">
    <property type="term" value="C:eukaryotic translation initiation factor 3 complex"/>
    <property type="evidence" value="ECO:0000318"/>
    <property type="project" value="GO_Central"/>
</dbReference>
<dbReference type="Gramene" id="EFJ06230">
    <property type="protein sequence ID" value="EFJ06230"/>
    <property type="gene ID" value="SELMODRAFT_269977"/>
</dbReference>
<dbReference type="Gramene" id="EFJ05347">
    <property type="protein sequence ID" value="EFJ05347"/>
    <property type="gene ID" value="SELMODRAFT_272327"/>
</dbReference>
<dbReference type="InParanoid" id="D8TAX5"/>
<dbReference type="FunCoup" id="D8TAX5">
    <property type="interactions" value="5154"/>
</dbReference>
<sequence length="434" mass="51057">MAQFDQTLKIAPFLDRHLVFPLLEFLQDKGIYPNDQILKAKIELLAKTNMVDYMMDIHRSLYDEVPKEMMDRRAEVVNRLKALEDLAAPLIAFLQNPQMTAELKPERQANLQMLHDRYQIGPEHIDALYQYAKFQFECGNYSGAADFLYQYRTLTINSEKAYSAMWGKFAAEILMQNWSGAEYELGKLKEAMDSKNFSSPLVQVQNRVWLMHWSLFVYFNLESGRHSLIDLFMNDRYLHVIQTHAHHLLRYLAAAFVVCKRKHRGNIKDFIKVIQQEHHTYRDPITEFLECLYVNYDFEGAQRKLQECEDLILNDFFLGRPETDNGYIVYKFRDEFLENARLAMFETYCKIHQRIDIGMLSDKLHMNYDDAERWIANLINFSRLDAKIDSKNGTVVMGVQHTDVYEQAIERTKPLATRTYVLARNIAENLPVRA</sequence>
<dbReference type="eggNOG" id="KOG2758">
    <property type="taxonomic scope" value="Eukaryota"/>
</dbReference>
<evidence type="ECO:0000256" key="3">
    <source>
        <dbReference type="ARBA" id="ARBA00022917"/>
    </source>
</evidence>
<dbReference type="KEGG" id="smo:SELMODRAFT_269977"/>
<dbReference type="GO" id="GO:0003743">
    <property type="term" value="F:translation initiation factor activity"/>
    <property type="evidence" value="ECO:0007669"/>
    <property type="project" value="UniProtKB-UniRule"/>
</dbReference>
<dbReference type="GO" id="GO:0071540">
    <property type="term" value="C:eukaryotic translation initiation factor 3 complex, eIF3e"/>
    <property type="evidence" value="ECO:0007669"/>
    <property type="project" value="UniProtKB-UniRule"/>
</dbReference>
<dbReference type="SUPFAM" id="SSF46785">
    <property type="entry name" value="Winged helix' DNA-binding domain"/>
    <property type="match status" value="1"/>
</dbReference>
<dbReference type="PIRSF" id="PIRSF016255">
    <property type="entry name" value="eIF3e_su6"/>
    <property type="match status" value="1"/>
</dbReference>
<dbReference type="OMA" id="NCPWILR"/>
<dbReference type="HAMAP" id="MF_03004">
    <property type="entry name" value="eIF3e"/>
    <property type="match status" value="1"/>
</dbReference>
<evidence type="ECO:0000259" key="6">
    <source>
        <dbReference type="PROSITE" id="PS50250"/>
    </source>
</evidence>
<accession>D8TAX5</accession>
<dbReference type="Proteomes" id="UP000001514">
    <property type="component" value="Unassembled WGS sequence"/>
</dbReference>
<protein>
    <recommendedName>
        <fullName evidence="4 5">Eukaryotic translation initiation factor 3 subunit E</fullName>
        <shortName evidence="4">eIF3e</shortName>
    </recommendedName>
    <alternativeName>
        <fullName evidence="4">Eukaryotic translation initiation factor 3 subunit 6</fullName>
    </alternativeName>
</protein>
<dbReference type="SMART" id="SM00088">
    <property type="entry name" value="PINT"/>
    <property type="match status" value="1"/>
</dbReference>
<reference evidence="8 9" key="1">
    <citation type="journal article" date="2011" name="Science">
        <title>The Selaginella genome identifies genetic changes associated with the evolution of vascular plants.</title>
        <authorList>
            <person name="Banks J.A."/>
            <person name="Nishiyama T."/>
            <person name="Hasebe M."/>
            <person name="Bowman J.L."/>
            <person name="Gribskov M."/>
            <person name="dePamphilis C."/>
            <person name="Albert V.A."/>
            <person name="Aono N."/>
            <person name="Aoyama T."/>
            <person name="Ambrose B.A."/>
            <person name="Ashton N.W."/>
            <person name="Axtell M.J."/>
            <person name="Barker E."/>
            <person name="Barker M.S."/>
            <person name="Bennetzen J.L."/>
            <person name="Bonawitz N.D."/>
            <person name="Chapple C."/>
            <person name="Cheng C."/>
            <person name="Correa L.G."/>
            <person name="Dacre M."/>
            <person name="DeBarry J."/>
            <person name="Dreyer I."/>
            <person name="Elias M."/>
            <person name="Engstrom E.M."/>
            <person name="Estelle M."/>
            <person name="Feng L."/>
            <person name="Finet C."/>
            <person name="Floyd S.K."/>
            <person name="Frommer W.B."/>
            <person name="Fujita T."/>
            <person name="Gramzow L."/>
            <person name="Gutensohn M."/>
            <person name="Harholt J."/>
            <person name="Hattori M."/>
            <person name="Heyl A."/>
            <person name="Hirai T."/>
            <person name="Hiwatashi Y."/>
            <person name="Ishikawa M."/>
            <person name="Iwata M."/>
            <person name="Karol K.G."/>
            <person name="Koehler B."/>
            <person name="Kolukisaoglu U."/>
            <person name="Kubo M."/>
            <person name="Kurata T."/>
            <person name="Lalonde S."/>
            <person name="Li K."/>
            <person name="Li Y."/>
            <person name="Litt A."/>
            <person name="Lyons E."/>
            <person name="Manning G."/>
            <person name="Maruyama T."/>
            <person name="Michael T.P."/>
            <person name="Mikami K."/>
            <person name="Miyazaki S."/>
            <person name="Morinaga S."/>
            <person name="Murata T."/>
            <person name="Mueller-Roeber B."/>
            <person name="Nelson D.R."/>
            <person name="Obara M."/>
            <person name="Oguri Y."/>
            <person name="Olmstead R.G."/>
            <person name="Onodera N."/>
            <person name="Petersen B.L."/>
            <person name="Pils B."/>
            <person name="Prigge M."/>
            <person name="Rensing S.A."/>
            <person name="Riano-Pachon D.M."/>
            <person name="Roberts A.W."/>
            <person name="Sato Y."/>
            <person name="Scheller H.V."/>
            <person name="Schulz B."/>
            <person name="Schulz C."/>
            <person name="Shakirov E.V."/>
            <person name="Shibagaki N."/>
            <person name="Shinohara N."/>
            <person name="Shippen D.E."/>
            <person name="Soerensen I."/>
            <person name="Sotooka R."/>
            <person name="Sugimoto N."/>
            <person name="Sugita M."/>
            <person name="Sumikawa N."/>
            <person name="Tanurdzic M."/>
            <person name="Theissen G."/>
            <person name="Ulvskov P."/>
            <person name="Wakazuki S."/>
            <person name="Weng J.K."/>
            <person name="Willats W.W."/>
            <person name="Wipf D."/>
            <person name="Wolf P.G."/>
            <person name="Yang L."/>
            <person name="Zimmer A.D."/>
            <person name="Zhu Q."/>
            <person name="Mitros T."/>
            <person name="Hellsten U."/>
            <person name="Loque D."/>
            <person name="Otillar R."/>
            <person name="Salamov A."/>
            <person name="Schmutz J."/>
            <person name="Shapiro H."/>
            <person name="Lindquist E."/>
            <person name="Lucas S."/>
            <person name="Rokhsar D."/>
            <person name="Grigoriev I.V."/>
        </authorList>
    </citation>
    <scope>NUCLEOTIDE SEQUENCE [LARGE SCALE GENOMIC DNA]</scope>
</reference>
<feature type="domain" description="PCI" evidence="6">
    <location>
        <begin position="217"/>
        <end position="402"/>
    </location>
</feature>
<dbReference type="InterPro" id="IPR000717">
    <property type="entry name" value="PCI_dom"/>
</dbReference>
<dbReference type="OrthoDB" id="417252at2759"/>
<comment type="function">
    <text evidence="4">Component of the eukaryotic translation initiation factor 3 (eIF-3) complex, which is involved in protein synthesis of a specialized repertoire of mRNAs and, together with other initiation factors, stimulates binding of mRNA and methionyl-tRNAi to the 40S ribosome. The eIF-3 complex specifically targets and initiates translation of a subset of mRNAs involved in cell proliferation.</text>
</comment>
<comment type="subcellular location">
    <subcellularLocation>
        <location evidence="4 5">Cytoplasm</location>
    </subcellularLocation>
</comment>
<dbReference type="GO" id="GO:0006413">
    <property type="term" value="P:translational initiation"/>
    <property type="evidence" value="ECO:0000318"/>
    <property type="project" value="GO_Central"/>
</dbReference>
<keyword evidence="3 4" id="KW-0648">Protein biosynthesis</keyword>
<dbReference type="KEGG" id="smo:SELMODRAFT_272327"/>
<dbReference type="InterPro" id="IPR016650">
    <property type="entry name" value="eIF3e"/>
</dbReference>
<proteinExistence type="inferred from homology"/>
<evidence type="ECO:0000313" key="9">
    <source>
        <dbReference type="Proteomes" id="UP000001514"/>
    </source>
</evidence>
<evidence type="ECO:0000313" key="7">
    <source>
        <dbReference type="EMBL" id="EFJ05347.1"/>
    </source>
</evidence>
<keyword evidence="1 4" id="KW-0963">Cytoplasm</keyword>
<dbReference type="SMART" id="SM01186">
    <property type="entry name" value="eIF3_N"/>
    <property type="match status" value="1"/>
</dbReference>
<dbReference type="GO" id="GO:0033290">
    <property type="term" value="C:eukaryotic 48S preinitiation complex"/>
    <property type="evidence" value="ECO:0007669"/>
    <property type="project" value="UniProtKB-UniRule"/>
</dbReference>
<dbReference type="Pfam" id="PF09440">
    <property type="entry name" value="eIF3_N"/>
    <property type="match status" value="1"/>
</dbReference>
<gene>
    <name evidence="8" type="ORF">SELMODRAFT_269977</name>
    <name evidence="7" type="ORF">SELMODRAFT_272327</name>
</gene>
<dbReference type="HOGENOM" id="CLU_031132_0_0_1"/>
<dbReference type="AlphaFoldDB" id="D8TAX5"/>
<dbReference type="GO" id="GO:0016282">
    <property type="term" value="C:eukaryotic 43S preinitiation complex"/>
    <property type="evidence" value="ECO:0007669"/>
    <property type="project" value="UniProtKB-UniRule"/>
</dbReference>
<evidence type="ECO:0000256" key="1">
    <source>
        <dbReference type="ARBA" id="ARBA00022490"/>
    </source>
</evidence>
<comment type="subunit">
    <text evidence="4 5">Component of the eukaryotic translation initiation factor 3 (eIF-3) complex.</text>
</comment>
<dbReference type="InterPro" id="IPR036390">
    <property type="entry name" value="WH_DNA-bd_sf"/>
</dbReference>
<keyword evidence="9" id="KW-1185">Reference proteome</keyword>
<dbReference type="PROSITE" id="PS50250">
    <property type="entry name" value="PCI"/>
    <property type="match status" value="1"/>
</dbReference>
<evidence type="ECO:0000256" key="2">
    <source>
        <dbReference type="ARBA" id="ARBA00022540"/>
    </source>
</evidence>
<organism evidence="9">
    <name type="scientific">Selaginella moellendorffii</name>
    <name type="common">Spikemoss</name>
    <dbReference type="NCBI Taxonomy" id="88036"/>
    <lineage>
        <taxon>Eukaryota</taxon>
        <taxon>Viridiplantae</taxon>
        <taxon>Streptophyta</taxon>
        <taxon>Embryophyta</taxon>
        <taxon>Tracheophyta</taxon>
        <taxon>Lycopodiopsida</taxon>
        <taxon>Selaginellales</taxon>
        <taxon>Selaginellaceae</taxon>
        <taxon>Selaginella</taxon>
    </lineage>
</organism>
<comment type="similarity">
    <text evidence="4 5">Belongs to the eIF-3 subunit E family.</text>
</comment>
<dbReference type="InterPro" id="IPR019010">
    <property type="entry name" value="eIF3e_N"/>
</dbReference>
<dbReference type="GO" id="GO:0005634">
    <property type="term" value="C:nucleus"/>
    <property type="evidence" value="ECO:0000318"/>
    <property type="project" value="GO_Central"/>
</dbReference>
<dbReference type="PANTHER" id="PTHR10317">
    <property type="entry name" value="EUKARYOTIC TRANSLATION INITIATION FACTOR 3 SUBUNIT E"/>
    <property type="match status" value="1"/>
</dbReference>
<evidence type="ECO:0000313" key="8">
    <source>
        <dbReference type="EMBL" id="EFJ06230.1"/>
    </source>
</evidence>
<name>D8TAX5_SELML</name>
<dbReference type="Pfam" id="PF01399">
    <property type="entry name" value="PCI"/>
    <property type="match status" value="1"/>
</dbReference>
<dbReference type="GO" id="GO:0001732">
    <property type="term" value="P:formation of cytoplasmic translation initiation complex"/>
    <property type="evidence" value="ECO:0007669"/>
    <property type="project" value="UniProtKB-UniRule"/>
</dbReference>
<evidence type="ECO:0000256" key="4">
    <source>
        <dbReference type="HAMAP-Rule" id="MF_03004"/>
    </source>
</evidence>
<dbReference type="STRING" id="88036.D8TAX5"/>
<evidence type="ECO:0000256" key="5">
    <source>
        <dbReference type="PIRNR" id="PIRNR016255"/>
    </source>
</evidence>
<dbReference type="EMBL" id="GL377728">
    <property type="protein sequence ID" value="EFJ05347.1"/>
    <property type="molecule type" value="Genomic_DNA"/>
</dbReference>
<dbReference type="CDD" id="cd21378">
    <property type="entry name" value="eIF3E"/>
    <property type="match status" value="1"/>
</dbReference>
<keyword evidence="2 4" id="KW-0396">Initiation factor</keyword>